<protein>
    <submittedName>
        <fullName evidence="3">Uncharacterized membrane protein YkoI</fullName>
    </submittedName>
</protein>
<dbReference type="STRING" id="126156.SAMN05421670_1729"/>
<evidence type="ECO:0000313" key="3">
    <source>
        <dbReference type="EMBL" id="SFQ35714.1"/>
    </source>
</evidence>
<proteinExistence type="predicted"/>
<gene>
    <name evidence="3" type="ORF">SAMN05421670_1729</name>
</gene>
<keyword evidence="4" id="KW-1185">Reference proteome</keyword>
<dbReference type="OrthoDB" id="2476750at2"/>
<evidence type="ECO:0000256" key="1">
    <source>
        <dbReference type="SAM" id="Phobius"/>
    </source>
</evidence>
<sequence length="236" mass="26129">MKISKNGYIIGGVTLIILIVVGVLWLSPFSSKPLTEEELKSAALTKYPGEIIRTTKSENEYEIDMQMENGVYAISMDTNNGTILSLKQIATEEVPLAVETLTEAQIKKKIATQGEIQSVLFINEKNPYYEVVVHKENVEFNLKVDPYNGAIIDSSQAPVAPVSTENILITEKEALTIAADHLKGTADDEAELHQPTGQPPYYLVEVEIENGEEEDREAVVEVDAYTGKVKSVNWEN</sequence>
<evidence type="ECO:0000259" key="2">
    <source>
        <dbReference type="Pfam" id="PF03413"/>
    </source>
</evidence>
<dbReference type="InterPro" id="IPR025711">
    <property type="entry name" value="PepSY"/>
</dbReference>
<dbReference type="AlphaFoldDB" id="A0A1I5XUV8"/>
<feature type="domain" description="PepSY" evidence="2">
    <location>
        <begin position="102"/>
        <end position="153"/>
    </location>
</feature>
<keyword evidence="1" id="KW-0812">Transmembrane</keyword>
<dbReference type="Gene3D" id="3.10.450.40">
    <property type="match status" value="2"/>
</dbReference>
<dbReference type="Proteomes" id="UP000198734">
    <property type="component" value="Unassembled WGS sequence"/>
</dbReference>
<name>A0A1I5XUV8_9BACI</name>
<evidence type="ECO:0000313" key="4">
    <source>
        <dbReference type="Proteomes" id="UP000198734"/>
    </source>
</evidence>
<keyword evidence="1" id="KW-0472">Membrane</keyword>
<feature type="transmembrane region" description="Helical" evidence="1">
    <location>
        <begin position="7"/>
        <end position="26"/>
    </location>
</feature>
<dbReference type="RefSeq" id="WP_093536195.1">
    <property type="nucleotide sequence ID" value="NZ_FOXU01000002.1"/>
</dbReference>
<feature type="domain" description="PepSY" evidence="2">
    <location>
        <begin position="169"/>
        <end position="230"/>
    </location>
</feature>
<dbReference type="EMBL" id="FOXU01000002">
    <property type="protein sequence ID" value="SFQ35714.1"/>
    <property type="molecule type" value="Genomic_DNA"/>
</dbReference>
<organism evidence="3 4">
    <name type="scientific">Psychrobacillus psychrotolerans</name>
    <dbReference type="NCBI Taxonomy" id="126156"/>
    <lineage>
        <taxon>Bacteria</taxon>
        <taxon>Bacillati</taxon>
        <taxon>Bacillota</taxon>
        <taxon>Bacilli</taxon>
        <taxon>Bacillales</taxon>
        <taxon>Bacillaceae</taxon>
        <taxon>Psychrobacillus</taxon>
    </lineage>
</organism>
<accession>A0A1I5XUV8</accession>
<reference evidence="4" key="1">
    <citation type="submission" date="2016-10" db="EMBL/GenBank/DDBJ databases">
        <authorList>
            <person name="Varghese N."/>
            <person name="Submissions S."/>
        </authorList>
    </citation>
    <scope>NUCLEOTIDE SEQUENCE [LARGE SCALE GENOMIC DNA]</scope>
    <source>
        <strain evidence="4">DSM 11706</strain>
    </source>
</reference>
<dbReference type="Pfam" id="PF03413">
    <property type="entry name" value="PepSY"/>
    <property type="match status" value="2"/>
</dbReference>
<keyword evidence="1" id="KW-1133">Transmembrane helix</keyword>